<evidence type="ECO:0000256" key="1">
    <source>
        <dbReference type="ARBA" id="ARBA00022729"/>
    </source>
</evidence>
<gene>
    <name evidence="2" type="primary">dctP</name>
    <name evidence="2" type="ORF">HF852_06460</name>
</gene>
<accession>A0A7X9XTL3</accession>
<dbReference type="PROSITE" id="PS51257">
    <property type="entry name" value="PROKAR_LIPOPROTEIN"/>
    <property type="match status" value="1"/>
</dbReference>
<reference evidence="2 3" key="1">
    <citation type="submission" date="2020-04" db="EMBL/GenBank/DDBJ databases">
        <authorList>
            <person name="Hitch T.C.A."/>
            <person name="Wylensek D."/>
            <person name="Clavel T."/>
        </authorList>
    </citation>
    <scope>NUCLEOTIDE SEQUENCE [LARGE SCALE GENOMIC DNA]</scope>
    <source>
        <strain evidence="2 3">BL-383-APC-2I</strain>
    </source>
</reference>
<dbReference type="Pfam" id="PF03480">
    <property type="entry name" value="DctP"/>
    <property type="match status" value="1"/>
</dbReference>
<dbReference type="AlphaFoldDB" id="A0A7X9XTL3"/>
<dbReference type="InterPro" id="IPR038404">
    <property type="entry name" value="TRAP_DctP_sf"/>
</dbReference>
<dbReference type="Proteomes" id="UP000589552">
    <property type="component" value="Unassembled WGS sequence"/>
</dbReference>
<dbReference type="InterPro" id="IPR018389">
    <property type="entry name" value="DctP_fam"/>
</dbReference>
<dbReference type="NCBIfam" id="NF037995">
    <property type="entry name" value="TRAP_S1"/>
    <property type="match status" value="1"/>
</dbReference>
<dbReference type="CDD" id="cd13601">
    <property type="entry name" value="PBP2_TRAP_DctP1_3_4_like"/>
    <property type="match status" value="1"/>
</dbReference>
<proteinExistence type="predicted"/>
<dbReference type="PANTHER" id="PTHR33376">
    <property type="match status" value="1"/>
</dbReference>
<dbReference type="PANTHER" id="PTHR33376:SF15">
    <property type="entry name" value="BLL6794 PROTEIN"/>
    <property type="match status" value="1"/>
</dbReference>
<sequence>MKMVIAATTAALTAGAAGCSGGEGGSGHGEGTLVMGDSFSLTHPIGSNGTEQFIEGLETRGGDVGLDLQYFASGQLGKQWDMPTVVRTGVADISVISPSYVASEMPLSSVGDLAGLVEDACVASYALKDLMFEGGILYEEEFKPLNIRPLWIGVIPAYEAMTSERPVAVPGDLEGTVQRSTGGAQDRIVDAVGAAGVAMPIGDLYEALTRGTVEGTVASPVSITPYGLHEVIGHSTKGANLGSFTVVYSINEDTWQSLEEDQRALITELAEKSQQSLCEGLNQSVEDSYREMEKENVSFTDVSEDPEAWDALLEPTRQNWVDDLEKMGKPAGQVLEEFEAALEKHAHRAERTTP</sequence>
<dbReference type="EMBL" id="JABAGA010000003">
    <property type="protein sequence ID" value="NMF09241.1"/>
    <property type="molecule type" value="Genomic_DNA"/>
</dbReference>
<evidence type="ECO:0000313" key="3">
    <source>
        <dbReference type="Proteomes" id="UP000589552"/>
    </source>
</evidence>
<dbReference type="Gene3D" id="3.40.190.170">
    <property type="entry name" value="Bacterial extracellular solute-binding protein, family 7"/>
    <property type="match status" value="1"/>
</dbReference>
<comment type="caution">
    <text evidence="2">The sequence shown here is derived from an EMBL/GenBank/DDBJ whole genome shotgun (WGS) entry which is preliminary data.</text>
</comment>
<name>A0A7X9XTL3_9CORY</name>
<keyword evidence="1" id="KW-0732">Signal</keyword>
<evidence type="ECO:0000313" key="2">
    <source>
        <dbReference type="EMBL" id="NMF09241.1"/>
    </source>
</evidence>
<protein>
    <submittedName>
        <fullName evidence="2">TRAP transporter substrate-binding protein DctP</fullName>
    </submittedName>
</protein>
<dbReference type="GO" id="GO:0055085">
    <property type="term" value="P:transmembrane transport"/>
    <property type="evidence" value="ECO:0007669"/>
    <property type="project" value="InterPro"/>
</dbReference>
<organism evidence="2 3">
    <name type="scientific">Corynebacterium xerosis</name>
    <dbReference type="NCBI Taxonomy" id="1725"/>
    <lineage>
        <taxon>Bacteria</taxon>
        <taxon>Bacillati</taxon>
        <taxon>Actinomycetota</taxon>
        <taxon>Actinomycetes</taxon>
        <taxon>Mycobacteriales</taxon>
        <taxon>Corynebacteriaceae</taxon>
        <taxon>Corynebacterium</taxon>
    </lineage>
</organism>